<organism evidence="1 2">
    <name type="scientific">Trichosporon asahii var. asahii (strain CBS 8904)</name>
    <name type="common">Yeast</name>
    <dbReference type="NCBI Taxonomy" id="1220162"/>
    <lineage>
        <taxon>Eukaryota</taxon>
        <taxon>Fungi</taxon>
        <taxon>Dikarya</taxon>
        <taxon>Basidiomycota</taxon>
        <taxon>Agaricomycotina</taxon>
        <taxon>Tremellomycetes</taxon>
        <taxon>Trichosporonales</taxon>
        <taxon>Trichosporonaceae</taxon>
        <taxon>Trichosporon</taxon>
    </lineage>
</organism>
<dbReference type="STRING" id="1220162.K1W1E1"/>
<keyword evidence="2" id="KW-1185">Reference proteome</keyword>
<sequence>MRPPFTRTAGSLLRRQAPVASSSLLSRRAYASAAAAEVPAQVTTLPNKVRVATENIPGHFHSVGVYVDAGSSVQEHEQAHRRRDDRARRPARLADDVLVLARDDHVPVYRLPSVAAAGA</sequence>
<dbReference type="EMBL" id="AMBO01000276">
    <property type="protein sequence ID" value="EKD02818.1"/>
    <property type="molecule type" value="Genomic_DNA"/>
</dbReference>
<evidence type="ECO:0000313" key="1">
    <source>
        <dbReference type="EMBL" id="EKD02818.1"/>
    </source>
</evidence>
<dbReference type="HOGENOM" id="CLU_2063123_0_0_1"/>
<protein>
    <submittedName>
        <fullName evidence="1">Uncharacterized protein</fullName>
    </submittedName>
</protein>
<dbReference type="Proteomes" id="UP000006757">
    <property type="component" value="Unassembled WGS sequence"/>
</dbReference>
<reference evidence="1 2" key="1">
    <citation type="journal article" date="2012" name="Eukaryot. Cell">
        <title>Genome sequence of the Trichosporon asahii environmental strain CBS 8904.</title>
        <authorList>
            <person name="Yang R.Y."/>
            <person name="Li H.T."/>
            <person name="Zhu H."/>
            <person name="Zhou G.P."/>
            <person name="Wang M."/>
            <person name="Wang L."/>
        </authorList>
    </citation>
    <scope>NUCLEOTIDE SEQUENCE [LARGE SCALE GENOMIC DNA]</scope>
    <source>
        <strain evidence="1 2">CBS 8904</strain>
    </source>
</reference>
<evidence type="ECO:0000313" key="2">
    <source>
        <dbReference type="Proteomes" id="UP000006757"/>
    </source>
</evidence>
<name>K1W1E1_TRIAC</name>
<accession>K1W1E1</accession>
<proteinExistence type="predicted"/>
<dbReference type="AlphaFoldDB" id="K1W1E1"/>
<dbReference type="InParanoid" id="K1W1E1"/>
<comment type="caution">
    <text evidence="1">The sequence shown here is derived from an EMBL/GenBank/DDBJ whole genome shotgun (WGS) entry which is preliminary data.</text>
</comment>
<gene>
    <name evidence="1" type="ORF">A1Q2_02893</name>
</gene>